<feature type="transmembrane region" description="Helical" evidence="10">
    <location>
        <begin position="354"/>
        <end position="375"/>
    </location>
</feature>
<gene>
    <name evidence="13" type="ORF">KFE25_011907</name>
</gene>
<feature type="coiled-coil region" evidence="8">
    <location>
        <begin position="254"/>
        <end position="281"/>
    </location>
</feature>
<evidence type="ECO:0000256" key="9">
    <source>
        <dbReference type="SAM" id="MobiDB-lite"/>
    </source>
</evidence>
<evidence type="ECO:0000256" key="7">
    <source>
        <dbReference type="ARBA" id="ARBA00023136"/>
    </source>
</evidence>
<dbReference type="Gene3D" id="1.20.1560.10">
    <property type="entry name" value="ABC transporter type 1, transmembrane domain"/>
    <property type="match status" value="2"/>
</dbReference>
<dbReference type="InterPro" id="IPR050173">
    <property type="entry name" value="ABC_transporter_C-like"/>
</dbReference>
<evidence type="ECO:0000313" key="14">
    <source>
        <dbReference type="Proteomes" id="UP000751190"/>
    </source>
</evidence>
<dbReference type="OMA" id="KDHDLEM"/>
<evidence type="ECO:0000256" key="4">
    <source>
        <dbReference type="ARBA" id="ARBA00022741"/>
    </source>
</evidence>
<feature type="region of interest" description="Disordered" evidence="9">
    <location>
        <begin position="677"/>
        <end position="726"/>
    </location>
</feature>
<evidence type="ECO:0000256" key="6">
    <source>
        <dbReference type="ARBA" id="ARBA00022989"/>
    </source>
</evidence>
<dbReference type="Gene3D" id="3.40.50.300">
    <property type="entry name" value="P-loop containing nucleotide triphosphate hydrolases"/>
    <property type="match status" value="2"/>
</dbReference>
<feature type="transmembrane region" description="Helical" evidence="10">
    <location>
        <begin position="805"/>
        <end position="829"/>
    </location>
</feature>
<accession>A0A8J6C6U6</accession>
<proteinExistence type="predicted"/>
<keyword evidence="8" id="KW-0175">Coiled coil</keyword>
<feature type="compositionally biased region" description="Low complexity" evidence="9">
    <location>
        <begin position="428"/>
        <end position="447"/>
    </location>
</feature>
<dbReference type="PROSITE" id="PS00211">
    <property type="entry name" value="ABC_TRANSPORTER_1"/>
    <property type="match status" value="1"/>
</dbReference>
<comment type="caution">
    <text evidence="13">The sequence shown here is derived from an EMBL/GenBank/DDBJ whole genome shotgun (WGS) entry which is preliminary data.</text>
</comment>
<keyword evidence="6 10" id="KW-1133">Transmembrane helix</keyword>
<dbReference type="CDD" id="cd03250">
    <property type="entry name" value="ABCC_MRP_domain1"/>
    <property type="match status" value="1"/>
</dbReference>
<keyword evidence="5" id="KW-0067">ATP-binding</keyword>
<feature type="domain" description="ABC transporter" evidence="11">
    <location>
        <begin position="447"/>
        <end position="671"/>
    </location>
</feature>
<feature type="region of interest" description="Disordered" evidence="9">
    <location>
        <begin position="428"/>
        <end position="454"/>
    </location>
</feature>
<keyword evidence="4" id="KW-0547">Nucleotide-binding</keyword>
<evidence type="ECO:0000259" key="12">
    <source>
        <dbReference type="PROSITE" id="PS50929"/>
    </source>
</evidence>
<feature type="domain" description="ABC transmembrane type-1" evidence="12">
    <location>
        <begin position="101"/>
        <end position="380"/>
    </location>
</feature>
<dbReference type="SMART" id="SM00382">
    <property type="entry name" value="AAA"/>
    <property type="match status" value="2"/>
</dbReference>
<dbReference type="Proteomes" id="UP000751190">
    <property type="component" value="Unassembled WGS sequence"/>
</dbReference>
<name>A0A8J6C6U6_DIALT</name>
<evidence type="ECO:0000256" key="1">
    <source>
        <dbReference type="ARBA" id="ARBA00004141"/>
    </source>
</evidence>
<feature type="transmembrane region" description="Helical" evidence="10">
    <location>
        <begin position="904"/>
        <end position="923"/>
    </location>
</feature>
<evidence type="ECO:0000256" key="10">
    <source>
        <dbReference type="SAM" id="Phobius"/>
    </source>
</evidence>
<evidence type="ECO:0000256" key="5">
    <source>
        <dbReference type="ARBA" id="ARBA00022840"/>
    </source>
</evidence>
<dbReference type="PROSITE" id="PS50929">
    <property type="entry name" value="ABC_TM1F"/>
    <property type="match status" value="2"/>
</dbReference>
<dbReference type="InterPro" id="IPR044746">
    <property type="entry name" value="ABCC_6TM_D1"/>
</dbReference>
<dbReference type="CDD" id="cd03244">
    <property type="entry name" value="ABCC_MRP_domain2"/>
    <property type="match status" value="1"/>
</dbReference>
<feature type="transmembrane region" description="Helical" evidence="10">
    <location>
        <begin position="324"/>
        <end position="342"/>
    </location>
</feature>
<feature type="domain" description="ABC transporter" evidence="11">
    <location>
        <begin position="1131"/>
        <end position="1366"/>
    </location>
</feature>
<keyword evidence="14" id="KW-1185">Reference proteome</keyword>
<feature type="transmembrane region" description="Helical" evidence="10">
    <location>
        <begin position="877"/>
        <end position="898"/>
    </location>
</feature>
<evidence type="ECO:0000256" key="8">
    <source>
        <dbReference type="SAM" id="Coils"/>
    </source>
</evidence>
<sequence length="1399" mass="148368">MLGGGTGTRQEQSVTPLTAARGGLLSQLFFCWAWPTLKLGHTLGGALTSAHLPELRDDERPERVTAALLAEWEREQAAARIKGRASALIYALWAFYGPVKATIFVSSFLMTVLNIAIPLLMQQLILVIETDGELWRGLASIAGIVLCVILSSIVQQHAWFATSTKAVHSWIGLTSLIYAKPALLTRGTLSRFSEGELINLVTVDCQAFLDVGQFIFFFAAMPWQALIASAILLYLLGWVFVVGLVVLAVNVVIVERLGDMIKSAQARKNKLSDERSIQLNESLQGVRTVKLYAWEGVVAQRVEAKRAQELSEIRKIAILRAVQNFLSFGVPTIVTVPVFYLYKVVNGSLPSSVIFTAVAIFEFLNMALIVLPNLLNELRRMYVSIGRIGRFLDLENTYAPSEPVVGASGRVRLRGGFSWGATASAAAADKSAGQTGRGAPARRAAPAQPAPAPAAAPVDGSALALADLDFEAAGGQLVVVCGRVGSGKTSLASAALGLLQQADGASVAVTGRTAYVPQQSFVMNDTVKNNILFGAAYDAAAYERVILACALDKDLAALPSGDETEIGERGITISGGQRQRIAIARAAYAEADLIVLDDPLSAMDPHVGKLVFDRCILGLLRGKTRVFCTNQLQFAPTADDIYYLDSGRVTERGSFGALLRKEGGAFASLYAHVSSTPNTAPPDADADGGAAPMDADVPRAPPADGAAPPSVARVPTTSVGTAAATADQRRADGKLVQVEKRSLGRVGLSTFVPLARAAHAALLGCGVALLILLMPISQYLVNILLSRWADAEAAGEANSERWLPFYVGSALVFAVIVFVRGLSCALFFTRASASLHTSMLRSVLAQPMRFFDTTPVGRVLNRFSSDMTAVDVMLPRLFDIWAFIIGSNSTTVLLSMIFAPPMVVINVALAVAFFKLYNYYAAVAVELQRIIAISISPLVASFSSFLIGLESIRAFNRVATFRAQFEARQLAFARAFTALVAIERFTMTFAVTIGVSIFLSALALALLFLARARFFVTPGSAGVTLAYAAIISFRLPAMFLMSVTLERLLAAAQRVMEYVDMPAEEGADAPLGAAGAAGASAGARKRGMGVGPADDGAPDAGRAGKLGAAVAVGAGATAVPLDWPKRGTLVLRDVRLRYAPDSPEVLAGISFSVEHGERVGVVGRTGAGKSSVLLAIFRMAPTTGLIEIGGLDVSSEATVVPRRVVRARLGMIPQDSYLFSGTIRSNLDVENVYSDEQLARVLRLAHLETMIAELEGGLNAEVKEKGDNFSAGQVQLLCLARVLLKEPTIVFMDEATASVDLKTDSLVQQTIRSALTDCTIVTIAHRLATIIDFDKIAVLDAGKIAQYGPPHELLQQPTGAFAALVNSTGAASAAELRARAAAAIADKGTGARARAPAES</sequence>
<dbReference type="GO" id="GO:0016020">
    <property type="term" value="C:membrane"/>
    <property type="evidence" value="ECO:0007669"/>
    <property type="project" value="UniProtKB-SubCell"/>
</dbReference>
<feature type="compositionally biased region" description="Low complexity" evidence="9">
    <location>
        <begin position="681"/>
        <end position="695"/>
    </location>
</feature>
<keyword evidence="2" id="KW-0813">Transport</keyword>
<feature type="transmembrane region" description="Helical" evidence="10">
    <location>
        <begin position="1022"/>
        <end position="1045"/>
    </location>
</feature>
<reference evidence="13" key="1">
    <citation type="submission" date="2021-05" db="EMBL/GenBank/DDBJ databases">
        <title>The genome of the haptophyte Pavlova lutheri (Diacronema luteri, Pavlovales) - a model for lipid biosynthesis in eukaryotic algae.</title>
        <authorList>
            <person name="Hulatt C.J."/>
            <person name="Posewitz M.C."/>
        </authorList>
    </citation>
    <scope>NUCLEOTIDE SEQUENCE</scope>
    <source>
        <strain evidence="13">NIVA-4/92</strain>
    </source>
</reference>
<dbReference type="Pfam" id="PF00005">
    <property type="entry name" value="ABC_tran"/>
    <property type="match status" value="2"/>
</dbReference>
<dbReference type="FunFam" id="3.40.50.300:FF:000997">
    <property type="entry name" value="Multidrug resistance-associated protein 1"/>
    <property type="match status" value="1"/>
</dbReference>
<dbReference type="EMBL" id="JAGTXO010000033">
    <property type="protein sequence ID" value="KAG8460416.1"/>
    <property type="molecule type" value="Genomic_DNA"/>
</dbReference>
<dbReference type="GO" id="GO:0005524">
    <property type="term" value="F:ATP binding"/>
    <property type="evidence" value="ECO:0007669"/>
    <property type="project" value="UniProtKB-KW"/>
</dbReference>
<feature type="domain" description="ABC transmembrane type-1" evidence="12">
    <location>
        <begin position="760"/>
        <end position="1047"/>
    </location>
</feature>
<dbReference type="PROSITE" id="PS50893">
    <property type="entry name" value="ABC_TRANSPORTER_2"/>
    <property type="match status" value="2"/>
</dbReference>
<evidence type="ECO:0000256" key="3">
    <source>
        <dbReference type="ARBA" id="ARBA00022692"/>
    </source>
</evidence>
<dbReference type="InterPro" id="IPR003593">
    <property type="entry name" value="AAA+_ATPase"/>
</dbReference>
<dbReference type="InterPro" id="IPR027417">
    <property type="entry name" value="P-loop_NTPase"/>
</dbReference>
<dbReference type="InterPro" id="IPR044726">
    <property type="entry name" value="ABCC_6TM_D2"/>
</dbReference>
<evidence type="ECO:0000259" key="11">
    <source>
        <dbReference type="PROSITE" id="PS50893"/>
    </source>
</evidence>
<evidence type="ECO:0008006" key="15">
    <source>
        <dbReference type="Google" id="ProtNLM"/>
    </source>
</evidence>
<feature type="transmembrane region" description="Helical" evidence="10">
    <location>
        <begin position="133"/>
        <end position="154"/>
    </location>
</feature>
<feature type="transmembrane region" description="Helical" evidence="10">
    <location>
        <begin position="226"/>
        <end position="253"/>
    </location>
</feature>
<dbReference type="InterPro" id="IPR017871">
    <property type="entry name" value="ABC_transporter-like_CS"/>
</dbReference>
<dbReference type="SUPFAM" id="SSF52540">
    <property type="entry name" value="P-loop containing nucleoside triphosphate hydrolases"/>
    <property type="match status" value="2"/>
</dbReference>
<evidence type="ECO:0000256" key="2">
    <source>
        <dbReference type="ARBA" id="ARBA00022448"/>
    </source>
</evidence>
<feature type="transmembrane region" description="Helical" evidence="10">
    <location>
        <begin position="760"/>
        <end position="785"/>
    </location>
</feature>
<feature type="transmembrane region" description="Helical" evidence="10">
    <location>
        <begin position="197"/>
        <end position="220"/>
    </location>
</feature>
<feature type="transmembrane region" description="Helical" evidence="10">
    <location>
        <begin position="989"/>
        <end position="1010"/>
    </location>
</feature>
<dbReference type="OrthoDB" id="4865934at2759"/>
<evidence type="ECO:0000313" key="13">
    <source>
        <dbReference type="EMBL" id="KAG8460416.1"/>
    </source>
</evidence>
<dbReference type="InterPro" id="IPR036640">
    <property type="entry name" value="ABC1_TM_sf"/>
</dbReference>
<comment type="subcellular location">
    <subcellularLocation>
        <location evidence="1">Membrane</location>
        <topology evidence="1">Multi-pass membrane protein</topology>
    </subcellularLocation>
</comment>
<organism evidence="13 14">
    <name type="scientific">Diacronema lutheri</name>
    <name type="common">Unicellular marine alga</name>
    <name type="synonym">Monochrysis lutheri</name>
    <dbReference type="NCBI Taxonomy" id="2081491"/>
    <lineage>
        <taxon>Eukaryota</taxon>
        <taxon>Haptista</taxon>
        <taxon>Haptophyta</taxon>
        <taxon>Pavlovophyceae</taxon>
        <taxon>Pavlovales</taxon>
        <taxon>Pavlovaceae</taxon>
        <taxon>Diacronema</taxon>
    </lineage>
</organism>
<dbReference type="Pfam" id="PF00664">
    <property type="entry name" value="ABC_membrane"/>
    <property type="match status" value="2"/>
</dbReference>
<feature type="transmembrane region" description="Helical" evidence="10">
    <location>
        <begin position="930"/>
        <end position="949"/>
    </location>
</feature>
<protein>
    <recommendedName>
        <fullName evidence="15">ATP-dependent transporter ycf16</fullName>
    </recommendedName>
</protein>
<dbReference type="InterPro" id="IPR011527">
    <property type="entry name" value="ABC1_TM_dom"/>
</dbReference>
<dbReference type="InterPro" id="IPR003439">
    <property type="entry name" value="ABC_transporter-like_ATP-bd"/>
</dbReference>
<feature type="transmembrane region" description="Helical" evidence="10">
    <location>
        <begin position="101"/>
        <end position="121"/>
    </location>
</feature>
<dbReference type="GO" id="GO:0140359">
    <property type="term" value="F:ABC-type transporter activity"/>
    <property type="evidence" value="ECO:0007669"/>
    <property type="project" value="InterPro"/>
</dbReference>
<dbReference type="GO" id="GO:0016887">
    <property type="term" value="F:ATP hydrolysis activity"/>
    <property type="evidence" value="ECO:0007669"/>
    <property type="project" value="InterPro"/>
</dbReference>
<keyword evidence="7 10" id="KW-0472">Membrane</keyword>
<keyword evidence="3 10" id="KW-0812">Transmembrane</keyword>
<dbReference type="SUPFAM" id="SSF90123">
    <property type="entry name" value="ABC transporter transmembrane region"/>
    <property type="match status" value="2"/>
</dbReference>
<dbReference type="CDD" id="cd18580">
    <property type="entry name" value="ABC_6TM_ABCC_D2"/>
    <property type="match status" value="1"/>
</dbReference>
<dbReference type="CDD" id="cd18579">
    <property type="entry name" value="ABC_6TM_ABCC_D1"/>
    <property type="match status" value="1"/>
</dbReference>
<dbReference type="PANTHER" id="PTHR24223">
    <property type="entry name" value="ATP-BINDING CASSETTE SUB-FAMILY C"/>
    <property type="match status" value="1"/>
</dbReference>
<dbReference type="FunFam" id="3.40.50.300:FF:000163">
    <property type="entry name" value="Multidrug resistance-associated protein member 4"/>
    <property type="match status" value="1"/>
</dbReference>